<dbReference type="KEGG" id="meti:DK427_13035"/>
<keyword evidence="2" id="KW-1185">Reference proteome</keyword>
<reference evidence="1 2" key="1">
    <citation type="submission" date="2018-05" db="EMBL/GenBank/DDBJ databases">
        <title>Complete Genome Sequence of Methylobacterium sp. 17Sr1-43.</title>
        <authorList>
            <person name="Srinivasan S."/>
        </authorList>
    </citation>
    <scope>NUCLEOTIDE SEQUENCE [LARGE SCALE GENOMIC DNA]</scope>
    <source>
        <strain evidence="1 2">17Sr1-43</strain>
    </source>
</reference>
<evidence type="ECO:0000313" key="1">
    <source>
        <dbReference type="EMBL" id="AWN36540.1"/>
    </source>
</evidence>
<dbReference type="EMBL" id="CP029551">
    <property type="protein sequence ID" value="AWN36540.1"/>
    <property type="molecule type" value="Genomic_DNA"/>
</dbReference>
<organism evidence="1 2">
    <name type="scientific">Methylobacterium radiodurans</name>
    <dbReference type="NCBI Taxonomy" id="2202828"/>
    <lineage>
        <taxon>Bacteria</taxon>
        <taxon>Pseudomonadati</taxon>
        <taxon>Pseudomonadota</taxon>
        <taxon>Alphaproteobacteria</taxon>
        <taxon>Hyphomicrobiales</taxon>
        <taxon>Methylobacteriaceae</taxon>
        <taxon>Methylobacterium</taxon>
    </lineage>
</organism>
<proteinExistence type="predicted"/>
<sequence length="82" mass="8597">MALRDIALIWLRPPAKPPASTQEGRVPYPTLRAAIIASRTPPADGLKPWLRVGTGFGSTVLDEQGIAVLVAAFEAGHQGGPV</sequence>
<dbReference type="AlphaFoldDB" id="A0A2U8VT41"/>
<name>A0A2U8VT41_9HYPH</name>
<evidence type="ECO:0000313" key="2">
    <source>
        <dbReference type="Proteomes" id="UP000246058"/>
    </source>
</evidence>
<dbReference type="RefSeq" id="WP_109951641.1">
    <property type="nucleotide sequence ID" value="NZ_CP029551.1"/>
</dbReference>
<dbReference type="Proteomes" id="UP000246058">
    <property type="component" value="Chromosome"/>
</dbReference>
<gene>
    <name evidence="1" type="ORF">DK427_13035</name>
</gene>
<protein>
    <submittedName>
        <fullName evidence="1">Uncharacterized protein</fullName>
    </submittedName>
</protein>
<accession>A0A2U8VT41</accession>